<name>A0AAD9AQT8_9PEZI</name>
<dbReference type="Proteomes" id="UP001243330">
    <property type="component" value="Unassembled WGS sequence"/>
</dbReference>
<organism evidence="2 3">
    <name type="scientific">Colletotrichum chrysophilum</name>
    <dbReference type="NCBI Taxonomy" id="1836956"/>
    <lineage>
        <taxon>Eukaryota</taxon>
        <taxon>Fungi</taxon>
        <taxon>Dikarya</taxon>
        <taxon>Ascomycota</taxon>
        <taxon>Pezizomycotina</taxon>
        <taxon>Sordariomycetes</taxon>
        <taxon>Hypocreomycetidae</taxon>
        <taxon>Glomerellales</taxon>
        <taxon>Glomerellaceae</taxon>
        <taxon>Colletotrichum</taxon>
        <taxon>Colletotrichum gloeosporioides species complex</taxon>
    </lineage>
</organism>
<keyword evidence="3" id="KW-1185">Reference proteome</keyword>
<evidence type="ECO:0000256" key="1">
    <source>
        <dbReference type="SAM" id="MobiDB-lite"/>
    </source>
</evidence>
<evidence type="ECO:0000313" key="3">
    <source>
        <dbReference type="Proteomes" id="UP001243330"/>
    </source>
</evidence>
<dbReference type="AlphaFoldDB" id="A0AAD9AQT8"/>
<evidence type="ECO:0000313" key="2">
    <source>
        <dbReference type="EMBL" id="KAK1852298.1"/>
    </source>
</evidence>
<accession>A0AAD9AQT8</accession>
<proteinExistence type="predicted"/>
<feature type="region of interest" description="Disordered" evidence="1">
    <location>
        <begin position="1"/>
        <end position="27"/>
    </location>
</feature>
<gene>
    <name evidence="2" type="ORF">CCHR01_05020</name>
</gene>
<reference evidence="2" key="1">
    <citation type="submission" date="2023-01" db="EMBL/GenBank/DDBJ databases">
        <title>Colletotrichum chrysophilum M932 genome sequence.</title>
        <authorList>
            <person name="Baroncelli R."/>
        </authorList>
    </citation>
    <scope>NUCLEOTIDE SEQUENCE</scope>
    <source>
        <strain evidence="2">M932</strain>
    </source>
</reference>
<protein>
    <submittedName>
        <fullName evidence="2">Uncharacterized protein</fullName>
    </submittedName>
</protein>
<dbReference type="EMBL" id="JAQOWY010000077">
    <property type="protein sequence ID" value="KAK1852298.1"/>
    <property type="molecule type" value="Genomic_DNA"/>
</dbReference>
<comment type="caution">
    <text evidence="2">The sequence shown here is derived from an EMBL/GenBank/DDBJ whole genome shotgun (WGS) entry which is preliminary data.</text>
</comment>
<sequence>MVGHVSLASGIHRMRSSPKMPGNVKSR</sequence>